<dbReference type="Proteomes" id="UP001310692">
    <property type="component" value="Unassembled WGS sequence"/>
</dbReference>
<dbReference type="EMBL" id="JAZDRO010000004">
    <property type="protein sequence ID" value="MEE2567043.1"/>
    <property type="molecule type" value="Genomic_DNA"/>
</dbReference>
<sequence>MTLAVIVQARMGSTRLPAKILEPLGFSSAILRCLDRCARIPDIDYVAVAVPSNEANDELAEEASDAGYLVVRGPEDDVLARYARAARETGADHILRVTGDHPFIDPDICHRVMALMSAAGADFACNDMPNHFPHGLQCEVFSSALLAEADKMASAPEDRGRVTSWMRARNDLRKACLVGPGGGFERLRWSLENAEDLDFCAAVYADLGEAAATITAAELAALCLRRPDLVRLNAMHVAEAPEIRAADINTEPVRFSLAA</sequence>
<comment type="caution">
    <text evidence="1">The sequence shown here is derived from an EMBL/GenBank/DDBJ whole genome shotgun (WGS) entry which is preliminary data.</text>
</comment>
<evidence type="ECO:0000313" key="1">
    <source>
        <dbReference type="EMBL" id="MEE2567043.1"/>
    </source>
</evidence>
<gene>
    <name evidence="1" type="ORF">V0U35_10155</name>
</gene>
<protein>
    <submittedName>
        <fullName evidence="1">Glycosyltransferase family protein</fullName>
    </submittedName>
</protein>
<dbReference type="PANTHER" id="PTHR42866:SF1">
    <property type="entry name" value="SPORE COAT POLYSACCHARIDE BIOSYNTHESIS PROTEIN SPSF"/>
    <property type="match status" value="1"/>
</dbReference>
<dbReference type="InterPro" id="IPR029044">
    <property type="entry name" value="Nucleotide-diphossugar_trans"/>
</dbReference>
<dbReference type="InterPro" id="IPR003329">
    <property type="entry name" value="Cytidylyl_trans"/>
</dbReference>
<reference evidence="1 2" key="1">
    <citation type="submission" date="2024-01" db="EMBL/GenBank/DDBJ databases">
        <title>Hyphobacterium bacterium isolated from marine sediment.</title>
        <authorList>
            <person name="Zhao S."/>
        </authorList>
    </citation>
    <scope>NUCLEOTIDE SEQUENCE [LARGE SCALE GENOMIC DNA]</scope>
    <source>
        <strain evidence="1 2">Y60-23</strain>
    </source>
</reference>
<dbReference type="PANTHER" id="PTHR42866">
    <property type="entry name" value="3-DEOXY-MANNO-OCTULOSONATE CYTIDYLYLTRANSFERASE"/>
    <property type="match status" value="1"/>
</dbReference>
<dbReference type="Pfam" id="PF02348">
    <property type="entry name" value="CTP_transf_3"/>
    <property type="match status" value="1"/>
</dbReference>
<dbReference type="RefSeq" id="WP_330196602.1">
    <property type="nucleotide sequence ID" value="NZ_JAZDRO010000004.1"/>
</dbReference>
<proteinExistence type="predicted"/>
<dbReference type="CDD" id="cd02518">
    <property type="entry name" value="GT2_SpsF"/>
    <property type="match status" value="1"/>
</dbReference>
<evidence type="ECO:0000313" key="2">
    <source>
        <dbReference type="Proteomes" id="UP001310692"/>
    </source>
</evidence>
<keyword evidence="2" id="KW-1185">Reference proteome</keyword>
<organism evidence="1 2">
    <name type="scientific">Hyphobacterium marinum</name>
    <dbReference type="NCBI Taxonomy" id="3116574"/>
    <lineage>
        <taxon>Bacteria</taxon>
        <taxon>Pseudomonadati</taxon>
        <taxon>Pseudomonadota</taxon>
        <taxon>Alphaproteobacteria</taxon>
        <taxon>Maricaulales</taxon>
        <taxon>Maricaulaceae</taxon>
        <taxon>Hyphobacterium</taxon>
    </lineage>
</organism>
<dbReference type="Gene3D" id="3.90.550.10">
    <property type="entry name" value="Spore Coat Polysaccharide Biosynthesis Protein SpsA, Chain A"/>
    <property type="match status" value="1"/>
</dbReference>
<dbReference type="SUPFAM" id="SSF53448">
    <property type="entry name" value="Nucleotide-diphospho-sugar transferases"/>
    <property type="match status" value="1"/>
</dbReference>
<accession>A0ABU7LZR7</accession>
<name>A0ABU7LZR7_9PROT</name>